<feature type="region of interest" description="Disordered" evidence="2">
    <location>
        <begin position="675"/>
        <end position="724"/>
    </location>
</feature>
<dbReference type="Gene3D" id="3.40.50.1910">
    <property type="match status" value="1"/>
</dbReference>
<proteinExistence type="inferred from homology"/>
<feature type="compositionally biased region" description="Low complexity" evidence="2">
    <location>
        <begin position="684"/>
        <end position="698"/>
    </location>
</feature>
<accession>A0A6C1E2G2</accession>
<evidence type="ECO:0000256" key="1">
    <source>
        <dbReference type="ARBA" id="ARBA00009884"/>
    </source>
</evidence>
<dbReference type="InterPro" id="IPR036045">
    <property type="entry name" value="Sec1-like_sf"/>
</dbReference>
<dbReference type="InterPro" id="IPR001619">
    <property type="entry name" value="Sec1-like"/>
</dbReference>
<reference evidence="3 4" key="1">
    <citation type="journal article" date="2019" name="BMC Genomics">
        <title>Chromosome level assembly and comparative genome analysis confirm lager-brewing yeasts originated from a single hybridization.</title>
        <authorList>
            <person name="Salazar A.N."/>
            <person name="Gorter de Vries A.R."/>
            <person name="van den Broek M."/>
            <person name="Brouwers N."/>
            <person name="de la Torre Cortes P."/>
            <person name="Kuijpers N.G.A."/>
            <person name="Daran J.G."/>
            <person name="Abeel T."/>
        </authorList>
    </citation>
    <scope>NUCLEOTIDE SEQUENCE [LARGE SCALE GENOMIC DNA]</scope>
    <source>
        <strain evidence="3 4">CBS 1483</strain>
    </source>
</reference>
<evidence type="ECO:0000256" key="2">
    <source>
        <dbReference type="SAM" id="MobiDB-lite"/>
    </source>
</evidence>
<dbReference type="Pfam" id="PF00995">
    <property type="entry name" value="Sec1"/>
    <property type="match status" value="1"/>
</dbReference>
<dbReference type="PANTHER" id="PTHR11679">
    <property type="entry name" value="VESICLE PROTEIN SORTING-ASSOCIATED"/>
    <property type="match status" value="1"/>
</dbReference>
<organism evidence="3 4">
    <name type="scientific">Saccharomyces pastorianus</name>
    <name type="common">Lager yeast</name>
    <name type="synonym">Saccharomyces cerevisiae x Saccharomyces eubayanus</name>
    <dbReference type="NCBI Taxonomy" id="27292"/>
    <lineage>
        <taxon>Eukaryota</taxon>
        <taxon>Fungi</taxon>
        <taxon>Dikarya</taxon>
        <taxon>Ascomycota</taxon>
        <taxon>Saccharomycotina</taxon>
        <taxon>Saccharomycetes</taxon>
        <taxon>Saccharomycetales</taxon>
        <taxon>Saccharomycetaceae</taxon>
        <taxon>Saccharomyces</taxon>
    </lineage>
</organism>
<sequence length="724" mass="83432">MSDLIELQRSYLLGVLNQIETKNNLKFLIIDKTVETILSYLFLTPRELLNNVTSVDLIDSPTRKGQSSIDAIYILEPTKFNINCIDADYMVRPPKYRRCHIRFLPGLTNPIFQFFQSKRYIGQNLDSFKPIELGFFVKEAQLFQTLQMENSLQVFFNKNCQGLIPTNVRKIVGSLVSLCVITGEYPIVRYSEPNLLDEEDARDSNPVAGSNSLTRSIANAFQIAIDTYARNNPEFPPQNTERPRSILMITDRTLDPFAPILHDFSYQAMSYDLVSNVDTQKDTYHYFAENEAGEQEEKTAKLVDLSDPDWVDLKHQHIMDANEYIQGRIKELIAKNPLLVDRSNVKNTTDLLSVVAHLKDFDEERRRLILHKTLIDECLKENAERKLADTSTIEQSLSGFGLDFNGEKTRHIIDDLLPSLMMKEPKTLDKLRYIIAYALFRGGIIELDFIKLLNFIGINHEHENFQQYLTIFRNYSLIDFKLIKDKPKDKPFQKEWFHDTLVNDPNIFHTSRFVPAVGNILSKVVANPLLLSEQYFPYLKDKPIELLNEEEFQAGLVNTSANSSSSLRNPRHKAAWTTKNSSLKKSIPRQRFFYYVIGGISLSEVKAAYGQSNLKNRDIFIGSDEILTPMKFLDEVKHLQNPREFFKFKEDQQQQTNPPDFLLKEMKPVAQPVSHIHLRSQNDGPKPGSSSPAVAGSPNQELPEKEKKRSKFSRFLKRKSHHDK</sequence>
<dbReference type="Gene3D" id="3.40.50.2060">
    <property type="match status" value="1"/>
</dbReference>
<dbReference type="GO" id="GO:0016192">
    <property type="term" value="P:vesicle-mediated transport"/>
    <property type="evidence" value="ECO:0007669"/>
    <property type="project" value="InterPro"/>
</dbReference>
<dbReference type="Gene3D" id="1.25.40.60">
    <property type="match status" value="1"/>
</dbReference>
<dbReference type="OrthoDB" id="2228at2759"/>
<dbReference type="AlphaFoldDB" id="A0A6C1E2G2"/>
<name>A0A6C1E2G2_SACPS</name>
<dbReference type="InterPro" id="IPR027482">
    <property type="entry name" value="Sec1-like_dom2"/>
</dbReference>
<protein>
    <submittedName>
        <fullName evidence="3">Vacuolar sorting protein VPS33/slp1</fullName>
    </submittedName>
</protein>
<dbReference type="Proteomes" id="UP000501346">
    <property type="component" value="Chromosome SeII-SeIV"/>
</dbReference>
<dbReference type="Gene3D" id="3.90.830.10">
    <property type="entry name" value="Syntaxin Binding Protein 1, Chain A, domain 2"/>
    <property type="match status" value="1"/>
</dbReference>
<evidence type="ECO:0000313" key="4">
    <source>
        <dbReference type="Proteomes" id="UP000501346"/>
    </source>
</evidence>
<keyword evidence="4" id="KW-1185">Reference proteome</keyword>
<dbReference type="InterPro" id="IPR043154">
    <property type="entry name" value="Sec-1-like_dom1"/>
</dbReference>
<dbReference type="EMBL" id="CP048999">
    <property type="protein sequence ID" value="QID83498.1"/>
    <property type="molecule type" value="Genomic_DNA"/>
</dbReference>
<feature type="compositionally biased region" description="Basic residues" evidence="2">
    <location>
        <begin position="708"/>
        <end position="724"/>
    </location>
</feature>
<dbReference type="FunFam" id="3.40.50.2060:FF:000013">
    <property type="entry name" value="SNARE docking complex subunit"/>
    <property type="match status" value="1"/>
</dbReference>
<dbReference type="InterPro" id="IPR043127">
    <property type="entry name" value="Sec-1-like_dom3a"/>
</dbReference>
<dbReference type="PIRSF" id="PIRSF005715">
    <property type="entry name" value="VPS45_Sec1"/>
    <property type="match status" value="1"/>
</dbReference>
<dbReference type="SUPFAM" id="SSF56815">
    <property type="entry name" value="Sec1/munc18-like (SM) proteins"/>
    <property type="match status" value="1"/>
</dbReference>
<comment type="similarity">
    <text evidence="1">Belongs to the STXBP/unc-18/SEC1 family.</text>
</comment>
<gene>
    <name evidence="3" type="primary">SEC1_2</name>
    <name evidence="3" type="ORF">GRS66_005963</name>
</gene>
<evidence type="ECO:0000313" key="3">
    <source>
        <dbReference type="EMBL" id="QID83498.1"/>
    </source>
</evidence>